<evidence type="ECO:0000256" key="5">
    <source>
        <dbReference type="ARBA" id="ARBA00022833"/>
    </source>
</evidence>
<evidence type="ECO:0000313" key="9">
    <source>
        <dbReference type="EMBL" id="KAL3395978.1"/>
    </source>
</evidence>
<protein>
    <recommendedName>
        <fullName evidence="8">C2H2-type domain-containing protein</fullName>
    </recommendedName>
</protein>
<dbReference type="Pfam" id="PF13894">
    <property type="entry name" value="zf-C2H2_4"/>
    <property type="match status" value="1"/>
</dbReference>
<dbReference type="FunFam" id="3.30.160.60:FF:000446">
    <property type="entry name" value="Zinc finger protein"/>
    <property type="match status" value="1"/>
</dbReference>
<organism evidence="9 10">
    <name type="scientific">Trichogramma kaykai</name>
    <dbReference type="NCBI Taxonomy" id="54128"/>
    <lineage>
        <taxon>Eukaryota</taxon>
        <taxon>Metazoa</taxon>
        <taxon>Ecdysozoa</taxon>
        <taxon>Arthropoda</taxon>
        <taxon>Hexapoda</taxon>
        <taxon>Insecta</taxon>
        <taxon>Pterygota</taxon>
        <taxon>Neoptera</taxon>
        <taxon>Endopterygota</taxon>
        <taxon>Hymenoptera</taxon>
        <taxon>Apocrita</taxon>
        <taxon>Proctotrupomorpha</taxon>
        <taxon>Chalcidoidea</taxon>
        <taxon>Trichogrammatidae</taxon>
        <taxon>Trichogramma</taxon>
    </lineage>
</organism>
<evidence type="ECO:0000313" key="10">
    <source>
        <dbReference type="Proteomes" id="UP001627154"/>
    </source>
</evidence>
<feature type="domain" description="C2H2-type" evidence="8">
    <location>
        <begin position="410"/>
        <end position="438"/>
    </location>
</feature>
<name>A0ABD2WS90_9HYME</name>
<dbReference type="EMBL" id="JBJJXI010000074">
    <property type="protein sequence ID" value="KAL3395978.1"/>
    <property type="molecule type" value="Genomic_DNA"/>
</dbReference>
<evidence type="ECO:0000256" key="2">
    <source>
        <dbReference type="ARBA" id="ARBA00022723"/>
    </source>
</evidence>
<feature type="domain" description="C2H2-type" evidence="8">
    <location>
        <begin position="338"/>
        <end position="365"/>
    </location>
</feature>
<dbReference type="PANTHER" id="PTHR24406">
    <property type="entry name" value="TRANSCRIPTIONAL REPRESSOR CTCFL-RELATED"/>
    <property type="match status" value="1"/>
</dbReference>
<keyword evidence="5" id="KW-0862">Zinc</keyword>
<dbReference type="FunFam" id="3.30.160.60:FF:000110">
    <property type="entry name" value="Zinc finger protein-like"/>
    <property type="match status" value="1"/>
</dbReference>
<feature type="domain" description="C2H2-type" evidence="8">
    <location>
        <begin position="222"/>
        <end position="250"/>
    </location>
</feature>
<keyword evidence="10" id="KW-1185">Reference proteome</keyword>
<dbReference type="SUPFAM" id="SSF57667">
    <property type="entry name" value="beta-beta-alpha zinc fingers"/>
    <property type="match status" value="4"/>
</dbReference>
<accession>A0ABD2WS90</accession>
<dbReference type="GO" id="GO:0008270">
    <property type="term" value="F:zinc ion binding"/>
    <property type="evidence" value="ECO:0007669"/>
    <property type="project" value="UniProtKB-KW"/>
</dbReference>
<feature type="domain" description="C2H2-type" evidence="8">
    <location>
        <begin position="164"/>
        <end position="192"/>
    </location>
</feature>
<keyword evidence="6" id="KW-0539">Nucleus</keyword>
<dbReference type="AlphaFoldDB" id="A0ABD2WS90"/>
<reference evidence="9 10" key="1">
    <citation type="journal article" date="2024" name="bioRxiv">
        <title>A reference genome for Trichogramma kaykai: A tiny desert-dwelling parasitoid wasp with competing sex-ratio distorters.</title>
        <authorList>
            <person name="Culotta J."/>
            <person name="Lindsey A.R."/>
        </authorList>
    </citation>
    <scope>NUCLEOTIDE SEQUENCE [LARGE SCALE GENOMIC DNA]</scope>
    <source>
        <strain evidence="9 10">KSX58</strain>
    </source>
</reference>
<keyword evidence="4 7" id="KW-0863">Zinc-finger</keyword>
<evidence type="ECO:0000256" key="6">
    <source>
        <dbReference type="ARBA" id="ARBA00023242"/>
    </source>
</evidence>
<dbReference type="Proteomes" id="UP001627154">
    <property type="component" value="Unassembled WGS sequence"/>
</dbReference>
<evidence type="ECO:0000259" key="8">
    <source>
        <dbReference type="PROSITE" id="PS50157"/>
    </source>
</evidence>
<feature type="domain" description="C2H2-type" evidence="8">
    <location>
        <begin position="280"/>
        <end position="308"/>
    </location>
</feature>
<keyword evidence="2" id="KW-0479">Metal-binding</keyword>
<sequence>MSLRIPEVTAATGKKVLNNTCPDEGDDFNFNLVDSAEPKNRKTRLLPESSRKHWSETAEIKDEYIRIDFECRDVEKELPSLSTTTCKTENRTHQPIVEKDKNKLTNFVNEKQPIILIKKGFNYDKNGQFESNLFHTSLASNETVKSLLKVSPHIQEVHNSSAPFKCKICPKSFRRKRALKIHINTVHEGYKPFKCDICEKSFSCKANLKSHVDTVHYRKKSFECDICRKSFGQKQNLNAHIKAVHLRINPFKCDICHKEFGYKNLLEQHIIKKHDCGELFQCKICHKSFRLKSSLRLHIKAVHNRNKPFQCDICNKSFSIKGYLSSHINSVHNSTRPFKCEICHKSFKSKNYVNVHIDASFGRKHHLQSHIITVHDDSAFIESDAFNKSVELKSTLEAEINAASNYGKSFQCDICRKSFTIKGNLYRHINTVHNSTKPFKCELCHKSFKYKGYGYFRQHFFNKKKVLKPNCMYCGHERDDAEHTFFHCVKWTPRRQELQSVYGVLTPDNIIGVMLRDKETWTTFVVFIETVLKRKKADRCLRDK</sequence>
<dbReference type="Pfam" id="PF00096">
    <property type="entry name" value="zf-C2H2"/>
    <property type="match status" value="7"/>
</dbReference>
<comment type="caution">
    <text evidence="9">The sequence shown here is derived from an EMBL/GenBank/DDBJ whole genome shotgun (WGS) entry which is preliminary data.</text>
</comment>
<gene>
    <name evidence="9" type="ORF">TKK_009856</name>
</gene>
<dbReference type="InterPro" id="IPR050888">
    <property type="entry name" value="ZnF_C2H2-type_TF"/>
</dbReference>
<feature type="domain" description="C2H2-type" evidence="8">
    <location>
        <begin position="309"/>
        <end position="337"/>
    </location>
</feature>
<dbReference type="InterPro" id="IPR013087">
    <property type="entry name" value="Znf_C2H2_type"/>
</dbReference>
<comment type="subcellular location">
    <subcellularLocation>
        <location evidence="1">Nucleus</location>
    </subcellularLocation>
</comment>
<feature type="domain" description="C2H2-type" evidence="8">
    <location>
        <begin position="251"/>
        <end position="274"/>
    </location>
</feature>
<keyword evidence="3" id="KW-0677">Repeat</keyword>
<dbReference type="SMART" id="SM00355">
    <property type="entry name" value="ZnF_C2H2"/>
    <property type="match status" value="8"/>
</dbReference>
<feature type="domain" description="C2H2-type" evidence="8">
    <location>
        <begin position="193"/>
        <end position="221"/>
    </location>
</feature>
<evidence type="ECO:0000256" key="1">
    <source>
        <dbReference type="ARBA" id="ARBA00004123"/>
    </source>
</evidence>
<dbReference type="FunFam" id="3.30.160.60:FF:000624">
    <property type="entry name" value="zinc finger protein 697"/>
    <property type="match status" value="1"/>
</dbReference>
<dbReference type="FunFam" id="3.30.160.60:FF:000065">
    <property type="entry name" value="B-cell CLL/lymphoma 6, member B"/>
    <property type="match status" value="1"/>
</dbReference>
<dbReference type="PROSITE" id="PS50157">
    <property type="entry name" value="ZINC_FINGER_C2H2_2"/>
    <property type="match status" value="8"/>
</dbReference>
<dbReference type="PROSITE" id="PS00028">
    <property type="entry name" value="ZINC_FINGER_C2H2_1"/>
    <property type="match status" value="6"/>
</dbReference>
<evidence type="ECO:0000256" key="4">
    <source>
        <dbReference type="ARBA" id="ARBA00022771"/>
    </source>
</evidence>
<dbReference type="Gene3D" id="3.30.160.60">
    <property type="entry name" value="Classic Zinc Finger"/>
    <property type="match status" value="7"/>
</dbReference>
<evidence type="ECO:0000256" key="7">
    <source>
        <dbReference type="PROSITE-ProRule" id="PRU00042"/>
    </source>
</evidence>
<dbReference type="InterPro" id="IPR036236">
    <property type="entry name" value="Znf_C2H2_sf"/>
</dbReference>
<evidence type="ECO:0000256" key="3">
    <source>
        <dbReference type="ARBA" id="ARBA00022737"/>
    </source>
</evidence>
<dbReference type="GO" id="GO:0005634">
    <property type="term" value="C:nucleus"/>
    <property type="evidence" value="ECO:0007669"/>
    <property type="project" value="UniProtKB-SubCell"/>
</dbReference>
<proteinExistence type="predicted"/>